<comment type="subcellular location">
    <subcellularLocation>
        <location evidence="1">Membrane</location>
        <topology evidence="1">Multi-pass membrane protein</topology>
    </subcellularLocation>
</comment>
<dbReference type="InterPro" id="IPR007016">
    <property type="entry name" value="O-antigen_ligase-rel_domated"/>
</dbReference>
<dbReference type="RefSeq" id="WP_313874478.1">
    <property type="nucleotide sequence ID" value="NZ_JAVBIK010000001.1"/>
</dbReference>
<evidence type="ECO:0000313" key="7">
    <source>
        <dbReference type="EMBL" id="MDT7518760.1"/>
    </source>
</evidence>
<evidence type="ECO:0000313" key="8">
    <source>
        <dbReference type="Proteomes" id="UP001321700"/>
    </source>
</evidence>
<evidence type="ECO:0000256" key="4">
    <source>
        <dbReference type="ARBA" id="ARBA00023136"/>
    </source>
</evidence>
<evidence type="ECO:0000259" key="6">
    <source>
        <dbReference type="Pfam" id="PF04932"/>
    </source>
</evidence>
<dbReference type="InterPro" id="IPR051533">
    <property type="entry name" value="WaaL-like"/>
</dbReference>
<gene>
    <name evidence="7" type="ORF">RAE19_08585</name>
</gene>
<feature type="domain" description="O-antigen ligase-related" evidence="6">
    <location>
        <begin position="215"/>
        <end position="381"/>
    </location>
</feature>
<keyword evidence="3 5" id="KW-1133">Transmembrane helix</keyword>
<feature type="transmembrane region" description="Helical" evidence="5">
    <location>
        <begin position="433"/>
        <end position="454"/>
    </location>
</feature>
<proteinExistence type="predicted"/>
<feature type="transmembrane region" description="Helical" evidence="5">
    <location>
        <begin position="261"/>
        <end position="280"/>
    </location>
</feature>
<keyword evidence="2 5" id="KW-0812">Transmembrane</keyword>
<evidence type="ECO:0000256" key="1">
    <source>
        <dbReference type="ARBA" id="ARBA00004141"/>
    </source>
</evidence>
<protein>
    <submittedName>
        <fullName evidence="7">O-antigen ligase family protein</fullName>
    </submittedName>
</protein>
<evidence type="ECO:0000256" key="2">
    <source>
        <dbReference type="ARBA" id="ARBA00022692"/>
    </source>
</evidence>
<dbReference type="Proteomes" id="UP001321700">
    <property type="component" value="Unassembled WGS sequence"/>
</dbReference>
<feature type="transmembrane region" description="Helical" evidence="5">
    <location>
        <begin position="466"/>
        <end position="488"/>
    </location>
</feature>
<reference evidence="7 8" key="1">
    <citation type="submission" date="2023-08" db="EMBL/GenBank/DDBJ databases">
        <title>Rhodoferax potami sp. nov. and Rhodoferax mekongensis sp. nov., isolated from the Mekong River in Thailand.</title>
        <authorList>
            <person name="Kitikhun S."/>
            <person name="Charoenyingcharoen P."/>
            <person name="Siriarchawattana P."/>
            <person name="Likhitrattanapisal S."/>
            <person name="Nilsakha T."/>
            <person name="Chanpet A."/>
            <person name="Rattanawaree P."/>
            <person name="Ingsriswang S."/>
        </authorList>
    </citation>
    <scope>NUCLEOTIDE SEQUENCE [LARGE SCALE GENOMIC DNA]</scope>
    <source>
        <strain evidence="7 8">TBRC 17660</strain>
    </source>
</reference>
<dbReference type="PANTHER" id="PTHR37422">
    <property type="entry name" value="TEICHURONIC ACID BIOSYNTHESIS PROTEIN TUAE"/>
    <property type="match status" value="1"/>
</dbReference>
<keyword evidence="8" id="KW-1185">Reference proteome</keyword>
<feature type="transmembrane region" description="Helical" evidence="5">
    <location>
        <begin position="376"/>
        <end position="394"/>
    </location>
</feature>
<feature type="transmembrane region" description="Helical" evidence="5">
    <location>
        <begin position="29"/>
        <end position="47"/>
    </location>
</feature>
<feature type="transmembrane region" description="Helical" evidence="5">
    <location>
        <begin position="59"/>
        <end position="76"/>
    </location>
</feature>
<feature type="transmembrane region" description="Helical" evidence="5">
    <location>
        <begin position="88"/>
        <end position="106"/>
    </location>
</feature>
<dbReference type="Pfam" id="PF04932">
    <property type="entry name" value="Wzy_C"/>
    <property type="match status" value="1"/>
</dbReference>
<sequence length="700" mass="75061">MPAAPASNAPESTAISAATASAHRKTRGAAWALALTLALMPALGVPGEWVLQDTLKSALLARGVVCALALLLIRALQAPRGESIPWFLHGLLAFPAVLCLYALGSMAWSHSYLAGAEAARWCVLGALLWATLQVLRGGHAMLLVWGIHAGAVGAAAWGAAQFWGDLSWFPQVAAPASVFVNRNFFAEYLVCTLPFSAYALMQLRSPKGRGLMALSLAWNLAALLMTGTRSALIAAAIMVPVTLVVLWRYRRAADSPSWSQRDLALTGSVLLLGLASLALIPSNSPTIVAQGYGLTPLERSVYRAGSVARAEEFTEGSFSARLLMWRASIRMLIDQPWTGVGAGAWEVHIPRYQGAQNSVETDFYAHNEPLQLLAEYGLPVGGGLLAGLLGYLLFSAQTRWQRLARAQPPAAEALCAIALCSLLGLLLVSNAGFPWRLASTGALFMVALAVLAHADPRPYLASAGTLRTGLVATGLAGLVILVVSGLAFRAEFSIIRSIQTLNLILKNPTMLPADWQRLQTEAWDWLKKGVEIHAHYRKLTAQAADGFAATGNLQAALWAQDSIAVSRPYIPDVRANQVLLNVALDRNGPAAEALAALAALQPDTPRTRALDILLMRRTGQTAEAAHKLRTYFVAGVPQYDLIQMAIAMGLETGDATLTTQAYRLWVRHWPQDRQAQAASLDTAPAAWRDAMRQPDEAVRP</sequence>
<dbReference type="PANTHER" id="PTHR37422:SF13">
    <property type="entry name" value="LIPOPOLYSACCHARIDE BIOSYNTHESIS PROTEIN PA4999-RELATED"/>
    <property type="match status" value="1"/>
</dbReference>
<dbReference type="GO" id="GO:0016874">
    <property type="term" value="F:ligase activity"/>
    <property type="evidence" value="ECO:0007669"/>
    <property type="project" value="UniProtKB-KW"/>
</dbReference>
<organism evidence="7 8">
    <name type="scientific">Rhodoferax potami</name>
    <dbReference type="NCBI Taxonomy" id="3068338"/>
    <lineage>
        <taxon>Bacteria</taxon>
        <taxon>Pseudomonadati</taxon>
        <taxon>Pseudomonadota</taxon>
        <taxon>Betaproteobacteria</taxon>
        <taxon>Burkholderiales</taxon>
        <taxon>Comamonadaceae</taxon>
        <taxon>Rhodoferax</taxon>
    </lineage>
</organism>
<keyword evidence="4 5" id="KW-0472">Membrane</keyword>
<feature type="transmembrane region" description="Helical" evidence="5">
    <location>
        <begin position="231"/>
        <end position="249"/>
    </location>
</feature>
<evidence type="ECO:0000256" key="3">
    <source>
        <dbReference type="ARBA" id="ARBA00022989"/>
    </source>
</evidence>
<dbReference type="EMBL" id="JAVBIK010000001">
    <property type="protein sequence ID" value="MDT7518760.1"/>
    <property type="molecule type" value="Genomic_DNA"/>
</dbReference>
<accession>A0ABU3KLV9</accession>
<keyword evidence="7" id="KW-0436">Ligase</keyword>
<evidence type="ECO:0000256" key="5">
    <source>
        <dbReference type="SAM" id="Phobius"/>
    </source>
</evidence>
<feature type="transmembrane region" description="Helical" evidence="5">
    <location>
        <begin position="142"/>
        <end position="164"/>
    </location>
</feature>
<feature type="transmembrane region" description="Helical" evidence="5">
    <location>
        <begin position="406"/>
        <end position="427"/>
    </location>
</feature>
<comment type="caution">
    <text evidence="7">The sequence shown here is derived from an EMBL/GenBank/DDBJ whole genome shotgun (WGS) entry which is preliminary data.</text>
</comment>
<name>A0ABU3KLV9_9BURK</name>